<evidence type="ECO:0000313" key="2">
    <source>
        <dbReference type="Proteomes" id="UP000236316"/>
    </source>
</evidence>
<gene>
    <name evidence="1" type="ORF">ORPV_538</name>
</gene>
<keyword evidence="2" id="KW-1185">Reference proteome</keyword>
<proteinExistence type="predicted"/>
<dbReference type="RefSeq" id="YP_009448744.1">
    <property type="nucleotide sequence ID" value="NC_036594.1"/>
</dbReference>
<dbReference type="Proteomes" id="UP000236316">
    <property type="component" value="Segment"/>
</dbReference>
<dbReference type="EMBL" id="LT906555">
    <property type="protein sequence ID" value="SNW62442.1"/>
    <property type="molecule type" value="Genomic_DNA"/>
</dbReference>
<protein>
    <submittedName>
        <fullName evidence="1">Uncharacterized protein</fullName>
    </submittedName>
</protein>
<organism evidence="1">
    <name type="scientific">Orpheovirus IHUMI-LCC2</name>
    <dbReference type="NCBI Taxonomy" id="2023057"/>
    <lineage>
        <taxon>Viruses</taxon>
        <taxon>Varidnaviria</taxon>
        <taxon>Bamfordvirae</taxon>
        <taxon>Nucleocytoviricota</taxon>
        <taxon>Megaviricetes</taxon>
        <taxon>Pimascovirales</taxon>
        <taxon>Ocovirineae</taxon>
        <taxon>Orpheoviridae</taxon>
        <taxon>Alphaorpheovirus</taxon>
        <taxon>Alphaorpheovirus massiliense</taxon>
    </lineage>
</organism>
<reference evidence="1" key="1">
    <citation type="submission" date="2017-08" db="EMBL/GenBank/DDBJ databases">
        <authorList>
            <consortium name="Urmite Genomes"/>
        </authorList>
    </citation>
    <scope>NUCLEOTIDE SEQUENCE [LARGE SCALE GENOMIC DNA]</scope>
    <source>
        <strain evidence="1">IHUMI-LCC2</strain>
    </source>
</reference>
<name>A0A2I2L4G7_9VIRU</name>
<evidence type="ECO:0000313" key="1">
    <source>
        <dbReference type="EMBL" id="SNW62442.1"/>
    </source>
</evidence>
<dbReference type="GeneID" id="35382337"/>
<accession>A0A2I2L4G7</accession>
<sequence>MENTNVNIDSIKEIILDSAVNNIEPICTSNKLLLSWCNSRNFSYRLVDKYIGDYPNLKEDNPNFVLKVIRILYPNVNTYKYLSYDECFGILELGYEKNYSQENILELMKTYEDLYNSITNVNYISIAYNKSNPKDIKTFMDIINSNNQEYNYDYYESIYLAYISRTIMKDNNIINYGLLNMIERCCKGDYNYMVNYNSLINNYSIIFKNNKYYYVKDASKFITYQTENSADNIVSYFIREKDGLQINIKSIEDKIIDHLNRLSDDIPYVIEKDLFLTYLYIFSSDKIFNIYLTSLNNIDNSHNHYNDMILLNSYTFMYLPNDIFHKRIGQIYEFMKDEGMLVDMGNNDYNVFDFIRGIIQCLCNRKIKLYTEDIMITSNIMFYTKLFSICYVFNLPTSTLDNYK</sequence>
<dbReference type="KEGG" id="vg:35382337"/>